<keyword evidence="2 7" id="KW-0812">Transmembrane</keyword>
<evidence type="ECO:0000256" key="8">
    <source>
        <dbReference type="SAM" id="SignalP"/>
    </source>
</evidence>
<dbReference type="OrthoDB" id="433482at2759"/>
<dbReference type="Pfam" id="PF01825">
    <property type="entry name" value="GPS"/>
    <property type="match status" value="1"/>
</dbReference>
<keyword evidence="11" id="KW-1185">Reference proteome</keyword>
<evidence type="ECO:0000313" key="10">
    <source>
        <dbReference type="EMBL" id="CAE7656072.1"/>
    </source>
</evidence>
<evidence type="ECO:0000259" key="9">
    <source>
        <dbReference type="PROSITE" id="PS50221"/>
    </source>
</evidence>
<reference evidence="10" key="1">
    <citation type="submission" date="2021-02" db="EMBL/GenBank/DDBJ databases">
        <authorList>
            <person name="Dougan E. K."/>
            <person name="Rhodes N."/>
            <person name="Thang M."/>
            <person name="Chan C."/>
        </authorList>
    </citation>
    <scope>NUCLEOTIDE SEQUENCE</scope>
</reference>
<keyword evidence="8" id="KW-0732">Signal</keyword>
<proteinExistence type="predicted"/>
<feature type="compositionally biased region" description="Low complexity" evidence="6">
    <location>
        <begin position="959"/>
        <end position="973"/>
    </location>
</feature>
<feature type="region of interest" description="Disordered" evidence="6">
    <location>
        <begin position="936"/>
        <end position="1008"/>
    </location>
</feature>
<dbReference type="AlphaFoldDB" id="A0A812W3H0"/>
<dbReference type="InterPro" id="IPR046338">
    <property type="entry name" value="GAIN_dom_sf"/>
</dbReference>
<organism evidence="10 11">
    <name type="scientific">Symbiodinium pilosum</name>
    <name type="common">Dinoflagellate</name>
    <dbReference type="NCBI Taxonomy" id="2952"/>
    <lineage>
        <taxon>Eukaryota</taxon>
        <taxon>Sar</taxon>
        <taxon>Alveolata</taxon>
        <taxon>Dinophyceae</taxon>
        <taxon>Suessiales</taxon>
        <taxon>Symbiodiniaceae</taxon>
        <taxon>Symbiodinium</taxon>
    </lineage>
</organism>
<sequence length="1008" mass="111078">MVCRFFRLPFLIGLLSSCTGLRSTVMECGALGWDVSSLTNNPVTRSCEPNRFTLAFLINQPPDDWSLVRRYVKQGGIVVAGHFSHVVYANVFEARVPKGTWHGSCDGRGFPEHYKFNKSDHLWRTLVKKHGRPLVESHGQSDPAVAEAGSMLNLFNTSHPTSRGFRTLLGLLVGVAVLTDRSTLMQDVGASNQASQMADVQEAVIDDLVEAARRVNLSEVDIVAGVATLAEREIEIANGLTMITKALVVLNASSGLSTRVGRSESTVSVPPNTLKQLQNGTAPLAVSFGVYPDTTDEFKAFEAGSDALLVAGEVISIVITGLDGKPFKGRLPEPIEIELSTKVFHRRNKCVFWDEELNDWSTEGVSMVDVTNRSTRCLTTHLSVFSLVLAALSCNNAALIFSQDALVALVSTSWAWQPPAVVNWATLLLGCFLIHKARLADRRYEAQMRRLQLWANECHEAEAFNPFEQIMQMLGMIGQCRTLLRSGLKSVADYTYSLVIQNKYGVNTKYLEKLHRGIGKTQVHRQAHEEVQHFRSDSCKHQFLILFSGFCRWTNILAPSWQLASLDRCLLLFAKLYSTWALCAFFFGTTSTAPDQDPDCEPQEEFWAMLVQSTTVAWVSAVFASLPLLCLMLVKKAVGMTSSAARITFRTFTVAYAMFCLAVVSATDAERWMISTVADVVKTAFLAPTVFASSLLLVMFCQKLEMEAKWTDRLKSISLSHGHKENVRVHFEKIDFNKDQLASRGFKAVSSLKVEFPGHSRPELDLSSGLTLDDVDEGQMLLITAFATRSKSSRPEQLGTATWRVGQVPVPNLTFKRKGKALDLSAEVSMKVTHELWHTLPARSTDMSFSEPPPTPRNEAGSAQMADAEDENNVAAEQHESLPRLVPKFPLWQASEGPAEAQDITQERIESSPAPSEELTATAATVNETSAMLKVPLPHRPRNFPSGATLLAPESHEPTGSLQTLRSLQTLSTATETPRGPDYQRSPRPGGSPQPSSAKSTEEVTLEL</sequence>
<dbReference type="GO" id="GO:0016020">
    <property type="term" value="C:membrane"/>
    <property type="evidence" value="ECO:0007669"/>
    <property type="project" value="UniProtKB-SubCell"/>
</dbReference>
<dbReference type="SMART" id="SM00303">
    <property type="entry name" value="GPS"/>
    <property type="match status" value="1"/>
</dbReference>
<feature type="transmembrane region" description="Helical" evidence="7">
    <location>
        <begin position="647"/>
        <end position="664"/>
    </location>
</feature>
<evidence type="ECO:0000256" key="5">
    <source>
        <dbReference type="ARBA" id="ARBA00023157"/>
    </source>
</evidence>
<feature type="transmembrane region" description="Helical" evidence="7">
    <location>
        <begin position="616"/>
        <end position="635"/>
    </location>
</feature>
<comment type="caution">
    <text evidence="10">The sequence shown here is derived from an EMBL/GenBank/DDBJ whole genome shotgun (WGS) entry which is preliminary data.</text>
</comment>
<feature type="region of interest" description="Disordered" evidence="6">
    <location>
        <begin position="896"/>
        <end position="920"/>
    </location>
</feature>
<evidence type="ECO:0000256" key="2">
    <source>
        <dbReference type="ARBA" id="ARBA00022692"/>
    </source>
</evidence>
<keyword evidence="5" id="KW-1015">Disulfide bond</keyword>
<dbReference type="PROSITE" id="PS51257">
    <property type="entry name" value="PROKAR_LIPOPROTEIN"/>
    <property type="match status" value="1"/>
</dbReference>
<name>A0A812W3H0_SYMPI</name>
<dbReference type="InterPro" id="IPR057244">
    <property type="entry name" value="GAIN_B"/>
</dbReference>
<protein>
    <submittedName>
        <fullName evidence="10">GyaR protein</fullName>
    </submittedName>
</protein>
<gene>
    <name evidence="10" type="primary">gyaR</name>
    <name evidence="10" type="ORF">SPIL2461_LOCUS17628</name>
</gene>
<feature type="compositionally biased region" description="Low complexity" evidence="6">
    <location>
        <begin position="984"/>
        <end position="997"/>
    </location>
</feature>
<evidence type="ECO:0000256" key="6">
    <source>
        <dbReference type="SAM" id="MobiDB-lite"/>
    </source>
</evidence>
<dbReference type="Proteomes" id="UP000649617">
    <property type="component" value="Unassembled WGS sequence"/>
</dbReference>
<feature type="domain" description="GAIN-B" evidence="9">
    <location>
        <begin position="238"/>
        <end position="396"/>
    </location>
</feature>
<feature type="transmembrane region" description="Helical" evidence="7">
    <location>
        <begin position="684"/>
        <end position="701"/>
    </location>
</feature>
<evidence type="ECO:0000256" key="7">
    <source>
        <dbReference type="SAM" id="Phobius"/>
    </source>
</evidence>
<evidence type="ECO:0000256" key="4">
    <source>
        <dbReference type="ARBA" id="ARBA00023136"/>
    </source>
</evidence>
<keyword evidence="4 7" id="KW-0472">Membrane</keyword>
<dbReference type="InterPro" id="IPR000203">
    <property type="entry name" value="GPS"/>
</dbReference>
<evidence type="ECO:0000256" key="3">
    <source>
        <dbReference type="ARBA" id="ARBA00022989"/>
    </source>
</evidence>
<feature type="chain" id="PRO_5032757926" evidence="8">
    <location>
        <begin position="21"/>
        <end position="1008"/>
    </location>
</feature>
<keyword evidence="3 7" id="KW-1133">Transmembrane helix</keyword>
<dbReference type="EMBL" id="CAJNIZ010043271">
    <property type="protein sequence ID" value="CAE7656072.1"/>
    <property type="molecule type" value="Genomic_DNA"/>
</dbReference>
<dbReference type="PROSITE" id="PS50221">
    <property type="entry name" value="GAIN_B"/>
    <property type="match status" value="1"/>
</dbReference>
<feature type="signal peptide" evidence="8">
    <location>
        <begin position="1"/>
        <end position="20"/>
    </location>
</feature>
<comment type="subcellular location">
    <subcellularLocation>
        <location evidence="1">Membrane</location>
    </subcellularLocation>
</comment>
<accession>A0A812W3H0</accession>
<dbReference type="Gene3D" id="2.60.220.50">
    <property type="match status" value="1"/>
</dbReference>
<feature type="region of interest" description="Disordered" evidence="6">
    <location>
        <begin position="844"/>
        <end position="872"/>
    </location>
</feature>
<evidence type="ECO:0000256" key="1">
    <source>
        <dbReference type="ARBA" id="ARBA00004370"/>
    </source>
</evidence>
<evidence type="ECO:0000313" key="11">
    <source>
        <dbReference type="Proteomes" id="UP000649617"/>
    </source>
</evidence>